<evidence type="ECO:0000256" key="1">
    <source>
        <dbReference type="SAM" id="MobiDB-lite"/>
    </source>
</evidence>
<comment type="caution">
    <text evidence="2">The sequence shown here is derived from an EMBL/GenBank/DDBJ whole genome shotgun (WGS) entry which is preliminary data.</text>
</comment>
<organism evidence="2 3">
    <name type="scientific">Melipona bicolor</name>
    <dbReference type="NCBI Taxonomy" id="60889"/>
    <lineage>
        <taxon>Eukaryota</taxon>
        <taxon>Metazoa</taxon>
        <taxon>Ecdysozoa</taxon>
        <taxon>Arthropoda</taxon>
        <taxon>Hexapoda</taxon>
        <taxon>Insecta</taxon>
        <taxon>Pterygota</taxon>
        <taxon>Neoptera</taxon>
        <taxon>Endopterygota</taxon>
        <taxon>Hymenoptera</taxon>
        <taxon>Apocrita</taxon>
        <taxon>Aculeata</taxon>
        <taxon>Apoidea</taxon>
        <taxon>Anthophila</taxon>
        <taxon>Apidae</taxon>
        <taxon>Melipona</taxon>
    </lineage>
</organism>
<name>A0AA40KWN3_9HYME</name>
<sequence length="63" mass="7332">MKHSPFTLAKTPEKKDKEEDDSNNINPRNHIMDIENLKVVDLSRDTQRTAISDTIPIIRKFLL</sequence>
<dbReference type="AlphaFoldDB" id="A0AA40KWN3"/>
<evidence type="ECO:0000313" key="2">
    <source>
        <dbReference type="EMBL" id="KAK1135678.1"/>
    </source>
</evidence>
<evidence type="ECO:0000313" key="3">
    <source>
        <dbReference type="Proteomes" id="UP001177670"/>
    </source>
</evidence>
<gene>
    <name evidence="2" type="ORF">K0M31_000263</name>
</gene>
<keyword evidence="3" id="KW-1185">Reference proteome</keyword>
<dbReference type="EMBL" id="JAHYIQ010000001">
    <property type="protein sequence ID" value="KAK1135678.1"/>
    <property type="molecule type" value="Genomic_DNA"/>
</dbReference>
<protein>
    <submittedName>
        <fullName evidence="2">Uncharacterized protein</fullName>
    </submittedName>
</protein>
<reference evidence="2" key="1">
    <citation type="submission" date="2021-10" db="EMBL/GenBank/DDBJ databases">
        <title>Melipona bicolor Genome sequencing and assembly.</title>
        <authorList>
            <person name="Araujo N.S."/>
            <person name="Arias M.C."/>
        </authorList>
    </citation>
    <scope>NUCLEOTIDE SEQUENCE</scope>
    <source>
        <strain evidence="2">USP_2M_L1-L4_2017</strain>
        <tissue evidence="2">Whole body</tissue>
    </source>
</reference>
<dbReference type="Proteomes" id="UP001177670">
    <property type="component" value="Unassembled WGS sequence"/>
</dbReference>
<proteinExistence type="predicted"/>
<accession>A0AA40KWN3</accession>
<feature type="region of interest" description="Disordered" evidence="1">
    <location>
        <begin position="1"/>
        <end position="29"/>
    </location>
</feature>